<evidence type="ECO:0000313" key="2">
    <source>
        <dbReference type="Proteomes" id="UP000887013"/>
    </source>
</evidence>
<proteinExistence type="predicted"/>
<sequence length="104" mass="11876">MQRRGHSNSENSRSFHVRLIEGTERAAPLVRGVRISSARRSEAQFVLCASFGQDFERKARELFHSLRKEIKSSYCLKAGIAVECNSLSFALVDYKTSVLFCRLY</sequence>
<accession>A0A8X6TQ63</accession>
<organism evidence="1 2">
    <name type="scientific">Nephila pilipes</name>
    <name type="common">Giant wood spider</name>
    <name type="synonym">Nephila maculata</name>
    <dbReference type="NCBI Taxonomy" id="299642"/>
    <lineage>
        <taxon>Eukaryota</taxon>
        <taxon>Metazoa</taxon>
        <taxon>Ecdysozoa</taxon>
        <taxon>Arthropoda</taxon>
        <taxon>Chelicerata</taxon>
        <taxon>Arachnida</taxon>
        <taxon>Araneae</taxon>
        <taxon>Araneomorphae</taxon>
        <taxon>Entelegynae</taxon>
        <taxon>Araneoidea</taxon>
        <taxon>Nephilidae</taxon>
        <taxon>Nephila</taxon>
    </lineage>
</organism>
<evidence type="ECO:0000313" key="1">
    <source>
        <dbReference type="EMBL" id="GFT39347.1"/>
    </source>
</evidence>
<protein>
    <submittedName>
        <fullName evidence="1">Uncharacterized protein</fullName>
    </submittedName>
</protein>
<name>A0A8X6TQ63_NEPPI</name>
<dbReference type="EMBL" id="BMAW01014542">
    <property type="protein sequence ID" value="GFT39347.1"/>
    <property type="molecule type" value="Genomic_DNA"/>
</dbReference>
<dbReference type="AlphaFoldDB" id="A0A8X6TQ63"/>
<keyword evidence="2" id="KW-1185">Reference proteome</keyword>
<comment type="caution">
    <text evidence="1">The sequence shown here is derived from an EMBL/GenBank/DDBJ whole genome shotgun (WGS) entry which is preliminary data.</text>
</comment>
<gene>
    <name evidence="1" type="ORF">NPIL_93331</name>
</gene>
<reference evidence="1" key="1">
    <citation type="submission" date="2020-08" db="EMBL/GenBank/DDBJ databases">
        <title>Multicomponent nature underlies the extraordinary mechanical properties of spider dragline silk.</title>
        <authorList>
            <person name="Kono N."/>
            <person name="Nakamura H."/>
            <person name="Mori M."/>
            <person name="Yoshida Y."/>
            <person name="Ohtoshi R."/>
            <person name="Malay A.D."/>
            <person name="Moran D.A.P."/>
            <person name="Tomita M."/>
            <person name="Numata K."/>
            <person name="Arakawa K."/>
        </authorList>
    </citation>
    <scope>NUCLEOTIDE SEQUENCE</scope>
</reference>
<dbReference type="Proteomes" id="UP000887013">
    <property type="component" value="Unassembled WGS sequence"/>
</dbReference>